<accession>A0A0K2UB34</accession>
<sequence>MTSWYNIVFVSILTSAKSQITSTTKLNGGDVLLMLVSYFVSHHNYGKSYGLILINLVTQIIYGYNKRVLNY</sequence>
<protein>
    <submittedName>
        <fullName evidence="1">Uncharacterized protein</fullName>
    </submittedName>
</protein>
<dbReference type="AlphaFoldDB" id="A0A0K2UB34"/>
<dbReference type="EMBL" id="HACA01017934">
    <property type="protein sequence ID" value="CDW35295.1"/>
    <property type="molecule type" value="Transcribed_RNA"/>
</dbReference>
<organism evidence="1">
    <name type="scientific">Lepeophtheirus salmonis</name>
    <name type="common">Salmon louse</name>
    <name type="synonym">Caligus salmonis</name>
    <dbReference type="NCBI Taxonomy" id="72036"/>
    <lineage>
        <taxon>Eukaryota</taxon>
        <taxon>Metazoa</taxon>
        <taxon>Ecdysozoa</taxon>
        <taxon>Arthropoda</taxon>
        <taxon>Crustacea</taxon>
        <taxon>Multicrustacea</taxon>
        <taxon>Hexanauplia</taxon>
        <taxon>Copepoda</taxon>
        <taxon>Siphonostomatoida</taxon>
        <taxon>Caligidae</taxon>
        <taxon>Lepeophtheirus</taxon>
    </lineage>
</organism>
<evidence type="ECO:0000313" key="1">
    <source>
        <dbReference type="EMBL" id="CDW35295.1"/>
    </source>
</evidence>
<proteinExistence type="predicted"/>
<name>A0A0K2UB34_LEPSM</name>
<reference evidence="1" key="1">
    <citation type="submission" date="2014-05" db="EMBL/GenBank/DDBJ databases">
        <authorList>
            <person name="Chronopoulou M."/>
        </authorList>
    </citation>
    <scope>NUCLEOTIDE SEQUENCE</scope>
    <source>
        <tissue evidence="1">Whole organism</tissue>
    </source>
</reference>